<comment type="subcellular location">
    <subcellularLocation>
        <location evidence="1">Membrane</location>
        <topology evidence="1">Multi-pass membrane protein</topology>
    </subcellularLocation>
</comment>
<keyword evidence="2 6" id="KW-0812">Transmembrane</keyword>
<evidence type="ECO:0000313" key="8">
    <source>
        <dbReference type="EMBL" id="WIE96240.1"/>
    </source>
</evidence>
<keyword evidence="3" id="KW-0813">Transport</keyword>
<keyword evidence="4 6" id="KW-1133">Transmembrane helix</keyword>
<gene>
    <name evidence="8" type="primary">AVT1J</name>
</gene>
<evidence type="ECO:0000256" key="1">
    <source>
        <dbReference type="ARBA" id="ARBA00004141"/>
    </source>
</evidence>
<feature type="transmembrane region" description="Helical" evidence="6">
    <location>
        <begin position="232"/>
        <end position="253"/>
    </location>
</feature>
<proteinExistence type="evidence at transcript level"/>
<feature type="transmembrane region" description="Helical" evidence="6">
    <location>
        <begin position="190"/>
        <end position="212"/>
    </location>
</feature>
<name>A0AAT9US28_9GENT</name>
<dbReference type="AlphaFoldDB" id="A0AAT9US28"/>
<dbReference type="PANTHER" id="PTHR22950:SF705">
    <property type="entry name" value="AMINO ACID TRANSPORTER AVT1I-LIKE"/>
    <property type="match status" value="1"/>
</dbReference>
<evidence type="ECO:0000256" key="4">
    <source>
        <dbReference type="ARBA" id="ARBA00022989"/>
    </source>
</evidence>
<feature type="transmembrane region" description="Helical" evidence="6">
    <location>
        <begin position="407"/>
        <end position="428"/>
    </location>
</feature>
<feature type="transmembrane region" description="Helical" evidence="6">
    <location>
        <begin position="309"/>
        <end position="333"/>
    </location>
</feature>
<organism evidence="8">
    <name type="scientific">Mitragyna speciosa</name>
    <dbReference type="NCBI Taxonomy" id="170351"/>
    <lineage>
        <taxon>Eukaryota</taxon>
        <taxon>Viridiplantae</taxon>
        <taxon>Streptophyta</taxon>
        <taxon>Embryophyta</taxon>
        <taxon>Tracheophyta</taxon>
        <taxon>Spermatophyta</taxon>
        <taxon>Magnoliopsida</taxon>
        <taxon>eudicotyledons</taxon>
        <taxon>Gunneridae</taxon>
        <taxon>Pentapetalae</taxon>
        <taxon>asterids</taxon>
        <taxon>lamiids</taxon>
        <taxon>Gentianales</taxon>
        <taxon>Rubiaceae</taxon>
        <taxon>Cinchonoideae</taxon>
        <taxon>Naucleeae</taxon>
        <taxon>Mitragyna</taxon>
    </lineage>
</organism>
<accession>A0AAT9US28</accession>
<keyword evidence="3" id="KW-0029">Amino-acid transport</keyword>
<reference evidence="8" key="1">
    <citation type="submission" date="2023-06" db="EMBL/GenBank/DDBJ databases">
        <title>Rapid elucidation of strictosidine biosynthetic pathway and gene cluster from Mitragyna speciosa using multi-gene yeast integration.</title>
        <authorList>
            <person name="Gong F."/>
            <person name="Wu Y."/>
            <person name="Han D.-O."/>
            <person name="Han J."/>
            <person name="Li S."/>
        </authorList>
    </citation>
    <scope>NUCLEOTIDE SEQUENCE</scope>
</reference>
<protein>
    <submittedName>
        <fullName evidence="8">Amino acid transporter</fullName>
    </submittedName>
</protein>
<evidence type="ECO:0000256" key="3">
    <source>
        <dbReference type="ARBA" id="ARBA00022970"/>
    </source>
</evidence>
<dbReference type="Pfam" id="PF01490">
    <property type="entry name" value="Aa_trans"/>
    <property type="match status" value="1"/>
</dbReference>
<evidence type="ECO:0000259" key="7">
    <source>
        <dbReference type="Pfam" id="PF01490"/>
    </source>
</evidence>
<feature type="transmembrane region" description="Helical" evidence="6">
    <location>
        <begin position="156"/>
        <end position="178"/>
    </location>
</feature>
<evidence type="ECO:0000256" key="6">
    <source>
        <dbReference type="SAM" id="Phobius"/>
    </source>
</evidence>
<dbReference type="GO" id="GO:0015179">
    <property type="term" value="F:L-amino acid transmembrane transporter activity"/>
    <property type="evidence" value="ECO:0007669"/>
    <property type="project" value="TreeGrafter"/>
</dbReference>
<dbReference type="PANTHER" id="PTHR22950">
    <property type="entry name" value="AMINO ACID TRANSPORTER"/>
    <property type="match status" value="1"/>
</dbReference>
<feature type="transmembrane region" description="Helical" evidence="6">
    <location>
        <begin position="354"/>
        <end position="371"/>
    </location>
</feature>
<evidence type="ECO:0000256" key="2">
    <source>
        <dbReference type="ARBA" id="ARBA00022692"/>
    </source>
</evidence>
<dbReference type="GO" id="GO:0005774">
    <property type="term" value="C:vacuolar membrane"/>
    <property type="evidence" value="ECO:0007669"/>
    <property type="project" value="TreeGrafter"/>
</dbReference>
<sequence length="446" mass="48287">MNSMPQNNGYPITIPLLVDNVQEQPKLGANESTELNTKGQLSKSGSTTFCKTCFNGLNALSGVGILSIPYALSSGGWFSLILLLAIASSAFYTGLLIQRCMDMDSSIRSYPDIGDRAFGPKGRALVSILMHAELYLVAIGFLILEGDNLSYLFPNTGFVIGGFGIDARQSFVIMVGLIILPTVWLNNMSILSYVSASGVAASIVLLCSILWLGAFDGIGFHGKGSFVHWNGIPTAVSLYAFCYCAHPVFPTLYTSMSNQKQFSKVLILCFFLCTFTYGLMAISGYLMFGSDVQSQITLNLPSDRISSRIVIYTTLITPITKYALIVTPIVNAIENKVLSGSKKRWPSLLIRTNLVLSSVIVALAIPIFGYLMSLVGAFLSITASIILPCLCFLKISGTYRIFSFQLVIIGGIMVTGIAIMIIGTYTSILEILGHFVNGDKTEARPF</sequence>
<feature type="transmembrane region" description="Helical" evidence="6">
    <location>
        <begin position="52"/>
        <end position="71"/>
    </location>
</feature>
<dbReference type="InterPro" id="IPR013057">
    <property type="entry name" value="AA_transpt_TM"/>
</dbReference>
<evidence type="ECO:0000256" key="5">
    <source>
        <dbReference type="ARBA" id="ARBA00023136"/>
    </source>
</evidence>
<keyword evidence="5 6" id="KW-0472">Membrane</keyword>
<dbReference type="EMBL" id="OR074961">
    <property type="protein sequence ID" value="WIE96240.1"/>
    <property type="molecule type" value="mRNA"/>
</dbReference>
<feature type="transmembrane region" description="Helical" evidence="6">
    <location>
        <begin position="377"/>
        <end position="395"/>
    </location>
</feature>
<feature type="transmembrane region" description="Helical" evidence="6">
    <location>
        <begin position="77"/>
        <end position="97"/>
    </location>
</feature>
<feature type="domain" description="Amino acid transporter transmembrane" evidence="7">
    <location>
        <begin position="46"/>
        <end position="428"/>
    </location>
</feature>
<feature type="transmembrane region" description="Helical" evidence="6">
    <location>
        <begin position="265"/>
        <end position="289"/>
    </location>
</feature>
<feature type="transmembrane region" description="Helical" evidence="6">
    <location>
        <begin position="124"/>
        <end position="144"/>
    </location>
</feature>